<keyword evidence="3 6" id="KW-0812">Transmembrane</keyword>
<evidence type="ECO:0000256" key="5">
    <source>
        <dbReference type="ARBA" id="ARBA00023136"/>
    </source>
</evidence>
<dbReference type="PIRSF" id="PIRSF005859">
    <property type="entry name" value="PBR"/>
    <property type="match status" value="1"/>
</dbReference>
<dbReference type="PANTHER" id="PTHR10057:SF0">
    <property type="entry name" value="TRANSLOCATOR PROTEIN"/>
    <property type="match status" value="1"/>
</dbReference>
<dbReference type="InterPro" id="IPR038330">
    <property type="entry name" value="TspO/MBR-related_sf"/>
</dbReference>
<dbReference type="PANTHER" id="PTHR10057">
    <property type="entry name" value="PERIPHERAL-TYPE BENZODIAZEPINE RECEPTOR"/>
    <property type="match status" value="1"/>
</dbReference>
<evidence type="ECO:0000313" key="8">
    <source>
        <dbReference type="Proteomes" id="UP000230399"/>
    </source>
</evidence>
<dbReference type="EMBL" id="PEVD01000009">
    <property type="protein sequence ID" value="PIV02049.1"/>
    <property type="molecule type" value="Genomic_DNA"/>
</dbReference>
<keyword evidence="4 6" id="KW-1133">Transmembrane helix</keyword>
<gene>
    <name evidence="7" type="ORF">COS55_00485</name>
</gene>
<feature type="transmembrane region" description="Helical" evidence="6">
    <location>
        <begin position="133"/>
        <end position="154"/>
    </location>
</feature>
<dbReference type="GO" id="GO:0033013">
    <property type="term" value="P:tetrapyrrole metabolic process"/>
    <property type="evidence" value="ECO:0007669"/>
    <property type="project" value="UniProtKB-ARBA"/>
</dbReference>
<name>A0A2M7BG39_9BACT</name>
<dbReference type="FunFam" id="1.20.1260.100:FF:000001">
    <property type="entry name" value="translocator protein 2"/>
    <property type="match status" value="1"/>
</dbReference>
<sequence length="157" mass="17845">MIKFLNFKTTVRFIVSIFVCLAAGLVGSIFTTPAIPGWYATLQKPSFSPPNFLFAPVWTTLYILMGISLALILNKKNKTAIIFFVVQLVLNSLWSILFFGLKSPKLAFVEIIFLWLAILITILKFFKISKLAGWLFVPYLLWVSFASFLNLTIVRLN</sequence>
<accession>A0A2M7BG39</accession>
<dbReference type="Gene3D" id="1.20.1260.100">
    <property type="entry name" value="TspO/MBR protein"/>
    <property type="match status" value="1"/>
</dbReference>
<feature type="transmembrane region" description="Helical" evidence="6">
    <location>
        <begin position="107"/>
        <end position="126"/>
    </location>
</feature>
<comment type="similarity">
    <text evidence="2">Belongs to the TspO/BZRP family.</text>
</comment>
<feature type="transmembrane region" description="Helical" evidence="6">
    <location>
        <begin position="80"/>
        <end position="101"/>
    </location>
</feature>
<evidence type="ECO:0000256" key="6">
    <source>
        <dbReference type="SAM" id="Phobius"/>
    </source>
</evidence>
<evidence type="ECO:0000256" key="4">
    <source>
        <dbReference type="ARBA" id="ARBA00022989"/>
    </source>
</evidence>
<dbReference type="Pfam" id="PF03073">
    <property type="entry name" value="TspO_MBR"/>
    <property type="match status" value="1"/>
</dbReference>
<evidence type="ECO:0000256" key="1">
    <source>
        <dbReference type="ARBA" id="ARBA00004141"/>
    </source>
</evidence>
<evidence type="ECO:0000256" key="3">
    <source>
        <dbReference type="ARBA" id="ARBA00022692"/>
    </source>
</evidence>
<comment type="caution">
    <text evidence="7">The sequence shown here is derived from an EMBL/GenBank/DDBJ whole genome shotgun (WGS) entry which is preliminary data.</text>
</comment>
<dbReference type="AlphaFoldDB" id="A0A2M7BG39"/>
<dbReference type="GO" id="GO:0016020">
    <property type="term" value="C:membrane"/>
    <property type="evidence" value="ECO:0007669"/>
    <property type="project" value="UniProtKB-SubCell"/>
</dbReference>
<dbReference type="InterPro" id="IPR004307">
    <property type="entry name" value="TspO_MBR"/>
</dbReference>
<feature type="transmembrane region" description="Helical" evidence="6">
    <location>
        <begin position="52"/>
        <end position="73"/>
    </location>
</feature>
<comment type="subcellular location">
    <subcellularLocation>
        <location evidence="1">Membrane</location>
        <topology evidence="1">Multi-pass membrane protein</topology>
    </subcellularLocation>
</comment>
<feature type="transmembrane region" description="Helical" evidence="6">
    <location>
        <begin position="12"/>
        <end position="32"/>
    </location>
</feature>
<dbReference type="CDD" id="cd15904">
    <property type="entry name" value="TSPO_MBR"/>
    <property type="match status" value="1"/>
</dbReference>
<keyword evidence="5 6" id="KW-0472">Membrane</keyword>
<evidence type="ECO:0000256" key="2">
    <source>
        <dbReference type="ARBA" id="ARBA00007524"/>
    </source>
</evidence>
<reference evidence="8" key="1">
    <citation type="submission" date="2017-09" db="EMBL/GenBank/DDBJ databases">
        <title>Depth-based differentiation of microbial function through sediment-hosted aquifers and enrichment of novel symbionts in the deep terrestrial subsurface.</title>
        <authorList>
            <person name="Probst A.J."/>
            <person name="Ladd B."/>
            <person name="Jarett J.K."/>
            <person name="Geller-Mcgrath D.E."/>
            <person name="Sieber C.M.K."/>
            <person name="Emerson J.B."/>
            <person name="Anantharaman K."/>
            <person name="Thomas B.C."/>
            <person name="Malmstrom R."/>
            <person name="Stieglmeier M."/>
            <person name="Klingl A."/>
            <person name="Woyke T."/>
            <person name="Ryan C.M."/>
            <person name="Banfield J.F."/>
        </authorList>
    </citation>
    <scope>NUCLEOTIDE SEQUENCE [LARGE SCALE GENOMIC DNA]</scope>
</reference>
<evidence type="ECO:0000313" key="7">
    <source>
        <dbReference type="EMBL" id="PIV02049.1"/>
    </source>
</evidence>
<proteinExistence type="inferred from homology"/>
<dbReference type="Proteomes" id="UP000230399">
    <property type="component" value="Unassembled WGS sequence"/>
</dbReference>
<organism evidence="7 8">
    <name type="scientific">Candidatus Shapirobacteria bacterium CG03_land_8_20_14_0_80_40_19</name>
    <dbReference type="NCBI Taxonomy" id="1974880"/>
    <lineage>
        <taxon>Bacteria</taxon>
        <taxon>Candidatus Shapironibacteriota</taxon>
    </lineage>
</organism>
<protein>
    <submittedName>
        <fullName evidence="7">TspO protein</fullName>
    </submittedName>
</protein>